<protein>
    <submittedName>
        <fullName evidence="1">Uncharacterized protein</fullName>
    </submittedName>
</protein>
<comment type="caution">
    <text evidence="1">The sequence shown here is derived from an EMBL/GenBank/DDBJ whole genome shotgun (WGS) entry which is preliminary data.</text>
</comment>
<organism evidence="1 2">
    <name type="scientific">Portunus trituberculatus</name>
    <name type="common">Swimming crab</name>
    <name type="synonym">Neptunus trituberculatus</name>
    <dbReference type="NCBI Taxonomy" id="210409"/>
    <lineage>
        <taxon>Eukaryota</taxon>
        <taxon>Metazoa</taxon>
        <taxon>Ecdysozoa</taxon>
        <taxon>Arthropoda</taxon>
        <taxon>Crustacea</taxon>
        <taxon>Multicrustacea</taxon>
        <taxon>Malacostraca</taxon>
        <taxon>Eumalacostraca</taxon>
        <taxon>Eucarida</taxon>
        <taxon>Decapoda</taxon>
        <taxon>Pleocyemata</taxon>
        <taxon>Brachyura</taxon>
        <taxon>Eubrachyura</taxon>
        <taxon>Portunoidea</taxon>
        <taxon>Portunidae</taxon>
        <taxon>Portuninae</taxon>
        <taxon>Portunus</taxon>
    </lineage>
</organism>
<dbReference type="EMBL" id="VSRR010000016">
    <property type="protein sequence ID" value="MPC08059.1"/>
    <property type="molecule type" value="Genomic_DNA"/>
</dbReference>
<sequence length="151" mass="16892">MEIVPSQPQSSFHSSRNTNHSLPDGGVFSFIVPAPRYISFVQPVVLFGPLSDSVRSSDYKAVPSINTIQRRPVPLSIPKLYKPQPQMAPCQASVWERYIRVYTDGGKFEVSPAKISCSSSPQDLATSSCLEHPSLSRLCHYELRKQWPVMN</sequence>
<evidence type="ECO:0000313" key="1">
    <source>
        <dbReference type="EMBL" id="MPC08059.1"/>
    </source>
</evidence>
<dbReference type="Proteomes" id="UP000324222">
    <property type="component" value="Unassembled WGS sequence"/>
</dbReference>
<accession>A0A5B7CEV6</accession>
<reference evidence="1 2" key="1">
    <citation type="submission" date="2019-05" db="EMBL/GenBank/DDBJ databases">
        <title>Another draft genome of Portunus trituberculatus and its Hox gene families provides insights of decapod evolution.</title>
        <authorList>
            <person name="Jeong J.-H."/>
            <person name="Song I."/>
            <person name="Kim S."/>
            <person name="Choi T."/>
            <person name="Kim D."/>
            <person name="Ryu S."/>
            <person name="Kim W."/>
        </authorList>
    </citation>
    <scope>NUCLEOTIDE SEQUENCE [LARGE SCALE GENOMIC DNA]</scope>
    <source>
        <tissue evidence="1">Muscle</tissue>
    </source>
</reference>
<proteinExistence type="predicted"/>
<evidence type="ECO:0000313" key="2">
    <source>
        <dbReference type="Proteomes" id="UP000324222"/>
    </source>
</evidence>
<dbReference type="AlphaFoldDB" id="A0A5B7CEV6"/>
<gene>
    <name evidence="1" type="ORF">E2C01_000630</name>
</gene>
<keyword evidence="2" id="KW-1185">Reference proteome</keyword>
<name>A0A5B7CEV6_PORTR</name>